<feature type="chain" id="PRO_5002153182" description="VCBS repeat-containing protein" evidence="1">
    <location>
        <begin position="24"/>
        <end position="505"/>
    </location>
</feature>
<evidence type="ECO:0000313" key="2">
    <source>
        <dbReference type="EMBL" id="KIE43584.1"/>
    </source>
</evidence>
<proteinExistence type="predicted"/>
<sequence length="505" mass="54997">MKKLAIFACSLLLLILAAGIASAAQIKVYVSEFAITGAANKDELKTTLQTLLASRLSGDSLLSVDSPAGADVLVKGSYIAFGKIFSIDAVARDAGGRVIARSFQQGESQDELIPAVGKLGQGLATEIAAKAAAAPSTPAQPLRSMPAPVAQDIEKPEQASGGDIVRTPLASDIVKPQDVTRTASGGWLSQRLTGELMAIAPGKLMADGSQDFYIAGDKSLRLYRKSDSLKLLAEVTFGAREKVLGIDSADLDKDGMPEAYVTIMDGESLASQVWVADGNNLKRVAAKLPYYFRGIALDGGERKIYVQQMSSDRDFYGDIFELATSGKSYEAKNPFKLPRFGYLYNFNRFRDSTGAGNWVVINDDGYLIVYSPAGEELWRSSDKFGGSETYFLREDLANVRTTGDPNRWVFLEQRITVTPTGDVIVPKNDGMFVVGNNRAYKKSSVYCFAWNGSSLDEKWHTKQSQNYLPDYFYDHSRRELVNLEIVKKEGLLTGGASMVAVRKVE</sequence>
<name>A0A0C1TRX9_9BACT</name>
<evidence type="ECO:0008006" key="4">
    <source>
        <dbReference type="Google" id="ProtNLM"/>
    </source>
</evidence>
<comment type="caution">
    <text evidence="2">The sequence shown here is derived from an EMBL/GenBank/DDBJ whole genome shotgun (WGS) entry which is preliminary data.</text>
</comment>
<dbReference type="EMBL" id="JXBL01000001">
    <property type="protein sequence ID" value="KIE43584.1"/>
    <property type="molecule type" value="Genomic_DNA"/>
</dbReference>
<reference evidence="2 3" key="1">
    <citation type="submission" date="2015-01" db="EMBL/GenBank/DDBJ databases">
        <title>Genome sequence of the anaerobic bacterium Geobacter soli GSS01, a dissimilatory Fe(III) reducer from soil.</title>
        <authorList>
            <person name="Yang G."/>
            <person name="Zhou S."/>
        </authorList>
    </citation>
    <scope>NUCLEOTIDE SEQUENCE [LARGE SCALE GENOMIC DNA]</scope>
    <source>
        <strain evidence="2 3">GSS01</strain>
    </source>
</reference>
<dbReference type="AlphaFoldDB" id="A0A0C1TRX9"/>
<evidence type="ECO:0000256" key="1">
    <source>
        <dbReference type="SAM" id="SignalP"/>
    </source>
</evidence>
<dbReference type="InterPro" id="IPR013517">
    <property type="entry name" value="FG-GAP"/>
</dbReference>
<gene>
    <name evidence="2" type="ORF">SE37_13560</name>
</gene>
<protein>
    <recommendedName>
        <fullName evidence="4">VCBS repeat-containing protein</fullName>
    </recommendedName>
</protein>
<organism evidence="2 3">
    <name type="scientific">Geobacter soli</name>
    <dbReference type="NCBI Taxonomy" id="1510391"/>
    <lineage>
        <taxon>Bacteria</taxon>
        <taxon>Pseudomonadati</taxon>
        <taxon>Thermodesulfobacteriota</taxon>
        <taxon>Desulfuromonadia</taxon>
        <taxon>Geobacterales</taxon>
        <taxon>Geobacteraceae</taxon>
        <taxon>Geobacter</taxon>
    </lineage>
</organism>
<keyword evidence="1" id="KW-0732">Signal</keyword>
<dbReference type="Proteomes" id="UP000031433">
    <property type="component" value="Unassembled WGS sequence"/>
</dbReference>
<evidence type="ECO:0000313" key="3">
    <source>
        <dbReference type="Proteomes" id="UP000031433"/>
    </source>
</evidence>
<keyword evidence="3" id="KW-1185">Reference proteome</keyword>
<accession>A0A0C1TRX9</accession>
<dbReference type="SUPFAM" id="SSF63829">
    <property type="entry name" value="Calcium-dependent phosphotriesterase"/>
    <property type="match status" value="1"/>
</dbReference>
<feature type="signal peptide" evidence="1">
    <location>
        <begin position="1"/>
        <end position="23"/>
    </location>
</feature>
<dbReference type="RefSeq" id="WP_039647190.1">
    <property type="nucleotide sequence ID" value="NZ_JXBL01000001.1"/>
</dbReference>
<dbReference type="Pfam" id="PF13517">
    <property type="entry name" value="FG-GAP_3"/>
    <property type="match status" value="1"/>
</dbReference>